<comment type="caution">
    <text evidence="1">The sequence shown here is derived from an EMBL/GenBank/DDBJ whole genome shotgun (WGS) entry which is preliminary data.</text>
</comment>
<dbReference type="Proteomes" id="UP001163603">
    <property type="component" value="Chromosome 1"/>
</dbReference>
<organism evidence="1 2">
    <name type="scientific">Pistacia integerrima</name>
    <dbReference type="NCBI Taxonomy" id="434235"/>
    <lineage>
        <taxon>Eukaryota</taxon>
        <taxon>Viridiplantae</taxon>
        <taxon>Streptophyta</taxon>
        <taxon>Embryophyta</taxon>
        <taxon>Tracheophyta</taxon>
        <taxon>Spermatophyta</taxon>
        <taxon>Magnoliopsida</taxon>
        <taxon>eudicotyledons</taxon>
        <taxon>Gunneridae</taxon>
        <taxon>Pentapetalae</taxon>
        <taxon>rosids</taxon>
        <taxon>malvids</taxon>
        <taxon>Sapindales</taxon>
        <taxon>Anacardiaceae</taxon>
        <taxon>Pistacia</taxon>
    </lineage>
</organism>
<evidence type="ECO:0000313" key="1">
    <source>
        <dbReference type="EMBL" id="KAJ0052050.1"/>
    </source>
</evidence>
<gene>
    <name evidence="1" type="ORF">Pint_01570</name>
</gene>
<reference evidence="2" key="1">
    <citation type="journal article" date="2023" name="G3 (Bethesda)">
        <title>Genome assembly and association tests identify interacting loci associated with vigor, precocity, and sex in interspecific pistachio rootstocks.</title>
        <authorList>
            <person name="Palmer W."/>
            <person name="Jacygrad E."/>
            <person name="Sagayaradj S."/>
            <person name="Cavanaugh K."/>
            <person name="Han R."/>
            <person name="Bertier L."/>
            <person name="Beede B."/>
            <person name="Kafkas S."/>
            <person name="Golino D."/>
            <person name="Preece J."/>
            <person name="Michelmore R."/>
        </authorList>
    </citation>
    <scope>NUCLEOTIDE SEQUENCE [LARGE SCALE GENOMIC DNA]</scope>
</reference>
<dbReference type="EMBL" id="CM047736">
    <property type="protein sequence ID" value="KAJ0052050.1"/>
    <property type="molecule type" value="Genomic_DNA"/>
</dbReference>
<keyword evidence="2" id="KW-1185">Reference proteome</keyword>
<sequence length="588" mass="66874">MLLFQMENGACYIIFKNFRNARVYHEKGLDVEMLKKAVEELNVLPNGNSSSATNLKSTWVKQVEVLKEPYLCSSLRNLLLHFPGCISADESSDRLFLSDSNHHRIIITDGNGKILDCVCISFTNSVFFELQYSFEDGEFEFAKLARPGASFYNEDEDCLYIVDSENHAIRRADMERRVVETLYPTFSINKKNNSLWSWIENKLGFRRDEDTQSEEFGSQSLMFPWHLMKSEDDSMLIINRSFESLWIMDLASGEIKEVVTGFSKILEICGELIMEKVHFVKQMPHDLLQQQIDSSCSTKELPYAGLISSLTAIQNHIIMCDMVGQRMLKLSKESGVLSNFQFSNFGILGLPYWLSFPLERVYSVAGGLQGAWTHQLQHLGLLPGRVDIKLNVDIPLDTELVEPLQEGCIWLQARGAATEVSRAEGILESSEKVGVSQQWYDELDNLAFSTAESELTIEDDNATSDSKSDDERVHIDCAVNTSPGISEVIICAAFYLKLRRDPDQQDSQEKYAARITDILNPERIGGMRRDLCIHLLLKSNRDLRDLVFMKPLHVRIKLDCVDHPKAVHNSKEIILTDSKIDFTLSLHT</sequence>
<accession>A0ACC0ZG28</accession>
<name>A0ACC0ZG28_9ROSI</name>
<proteinExistence type="predicted"/>
<protein>
    <submittedName>
        <fullName evidence="1">Uncharacterized protein</fullName>
    </submittedName>
</protein>
<evidence type="ECO:0000313" key="2">
    <source>
        <dbReference type="Proteomes" id="UP001163603"/>
    </source>
</evidence>